<accession>A0A6J5NPE7</accession>
<keyword evidence="3" id="KW-0269">Exonuclease</keyword>
<keyword evidence="3" id="KW-0378">Hydrolase</keyword>
<dbReference type="SUPFAM" id="SSF47807">
    <property type="entry name" value="5' to 3' exonuclease, C-terminal subdomain"/>
    <property type="match status" value="1"/>
</dbReference>
<name>A0A6J5NPE7_9CAUD</name>
<protein>
    <submittedName>
        <fullName evidence="3">Exonuclease</fullName>
    </submittedName>
</protein>
<feature type="region of interest" description="Disordered" evidence="1">
    <location>
        <begin position="232"/>
        <end position="274"/>
    </location>
</feature>
<dbReference type="PANTHER" id="PTHR42646">
    <property type="entry name" value="FLAP ENDONUCLEASE XNI"/>
    <property type="match status" value="1"/>
</dbReference>
<dbReference type="GO" id="GO:0003677">
    <property type="term" value="F:DNA binding"/>
    <property type="evidence" value="ECO:0007669"/>
    <property type="project" value="InterPro"/>
</dbReference>
<organism evidence="3">
    <name type="scientific">uncultured Caudovirales phage</name>
    <dbReference type="NCBI Taxonomy" id="2100421"/>
    <lineage>
        <taxon>Viruses</taxon>
        <taxon>Duplodnaviria</taxon>
        <taxon>Heunggongvirae</taxon>
        <taxon>Uroviricota</taxon>
        <taxon>Caudoviricetes</taxon>
        <taxon>Peduoviridae</taxon>
        <taxon>Maltschvirus</taxon>
        <taxon>Maltschvirus maltsch</taxon>
    </lineage>
</organism>
<evidence type="ECO:0000313" key="3">
    <source>
        <dbReference type="EMBL" id="CAB4161209.1"/>
    </source>
</evidence>
<gene>
    <name evidence="3" type="ORF">UFOVP730_34</name>
</gene>
<keyword evidence="3" id="KW-0540">Nuclease</keyword>
<feature type="domain" description="5'-3' exonuclease alpha-helical arch N-terminal" evidence="2">
    <location>
        <begin position="9"/>
        <end position="132"/>
    </location>
</feature>
<dbReference type="InterPro" id="IPR036279">
    <property type="entry name" value="5-3_exonuclease_C_sf"/>
</dbReference>
<dbReference type="GO" id="GO:0004527">
    <property type="term" value="F:exonuclease activity"/>
    <property type="evidence" value="ECO:0007669"/>
    <property type="project" value="UniProtKB-KW"/>
</dbReference>
<evidence type="ECO:0000259" key="2">
    <source>
        <dbReference type="Pfam" id="PF02739"/>
    </source>
</evidence>
<dbReference type="PANTHER" id="PTHR42646:SF2">
    <property type="entry name" value="5'-3' EXONUCLEASE FAMILY PROTEIN"/>
    <property type="match status" value="1"/>
</dbReference>
<dbReference type="Gene3D" id="1.10.150.20">
    <property type="entry name" value="5' to 3' exonuclease, C-terminal subdomain"/>
    <property type="match status" value="1"/>
</dbReference>
<dbReference type="GO" id="GO:0033567">
    <property type="term" value="P:DNA replication, Okazaki fragment processing"/>
    <property type="evidence" value="ECO:0007669"/>
    <property type="project" value="InterPro"/>
</dbReference>
<proteinExistence type="predicted"/>
<dbReference type="InterPro" id="IPR020046">
    <property type="entry name" value="5-3_exonucl_a-hlix_arch_N"/>
</dbReference>
<evidence type="ECO:0000256" key="1">
    <source>
        <dbReference type="SAM" id="MobiDB-lite"/>
    </source>
</evidence>
<dbReference type="Gene3D" id="3.40.50.1010">
    <property type="entry name" value="5'-nuclease"/>
    <property type="match status" value="1"/>
</dbReference>
<dbReference type="SUPFAM" id="SSF88723">
    <property type="entry name" value="PIN domain-like"/>
    <property type="match status" value="1"/>
</dbReference>
<sequence length="274" mass="30496">MGRHPLKALIDGDIIIYQALGVTSVDFDGELVPDIQEATKAFDKIVCDWADRSKAESYSVCISSDTNFRKAITPTYKASRGPKPPGFQDIKDYALRTYQPIIYEGLEADDVMGILLTREPGNIAVSIDKDMKTVPGLHYNPKSGQAFQINEDEANLNWMRQVLMGDVIDGYTGIPKVGPKKAEKLLHTPAPVPVLWRVVLDAYAKAELDPKYAVATARLAYILRDGDYNNGEVQWTDPVPCEQEGLPPEYRRDVQTSRRPLAPRSGSENDERGD</sequence>
<dbReference type="EMBL" id="LR796716">
    <property type="protein sequence ID" value="CAB4161209.1"/>
    <property type="molecule type" value="Genomic_DNA"/>
</dbReference>
<dbReference type="Pfam" id="PF02739">
    <property type="entry name" value="5_3_exonuc_N"/>
    <property type="match status" value="1"/>
</dbReference>
<dbReference type="GO" id="GO:0017108">
    <property type="term" value="F:5'-flap endonuclease activity"/>
    <property type="evidence" value="ECO:0007669"/>
    <property type="project" value="InterPro"/>
</dbReference>
<dbReference type="InterPro" id="IPR038969">
    <property type="entry name" value="FEN"/>
</dbReference>
<reference evidence="3" key="1">
    <citation type="submission" date="2020-04" db="EMBL/GenBank/DDBJ databases">
        <authorList>
            <person name="Chiriac C."/>
            <person name="Salcher M."/>
            <person name="Ghai R."/>
            <person name="Kavagutti S V."/>
        </authorList>
    </citation>
    <scope>NUCLEOTIDE SEQUENCE</scope>
</reference>
<dbReference type="InterPro" id="IPR029060">
    <property type="entry name" value="PIN-like_dom_sf"/>
</dbReference>